<dbReference type="EMBL" id="BTRK01000003">
    <property type="protein sequence ID" value="GMR40780.1"/>
    <property type="molecule type" value="Genomic_DNA"/>
</dbReference>
<dbReference type="PROSITE" id="PS00028">
    <property type="entry name" value="ZINC_FINGER_C2H2_1"/>
    <property type="match status" value="2"/>
</dbReference>
<comment type="caution">
    <text evidence="7">The sequence shown here is derived from an EMBL/GenBank/DDBJ whole genome shotgun (WGS) entry which is preliminary data.</text>
</comment>
<evidence type="ECO:0000256" key="4">
    <source>
        <dbReference type="ARBA" id="ARBA00022833"/>
    </source>
</evidence>
<dbReference type="Pfam" id="PF00096">
    <property type="entry name" value="zf-C2H2"/>
    <property type="match status" value="1"/>
</dbReference>
<evidence type="ECO:0000256" key="3">
    <source>
        <dbReference type="ARBA" id="ARBA00022771"/>
    </source>
</evidence>
<reference evidence="8" key="1">
    <citation type="submission" date="2022-10" db="EMBL/GenBank/DDBJ databases">
        <title>Genome assembly of Pristionchus species.</title>
        <authorList>
            <person name="Yoshida K."/>
            <person name="Sommer R.J."/>
        </authorList>
    </citation>
    <scope>NUCLEOTIDE SEQUENCE [LARGE SCALE GENOMIC DNA]</scope>
    <source>
        <strain evidence="8">RS5460</strain>
    </source>
</reference>
<feature type="domain" description="C2H2-type" evidence="6">
    <location>
        <begin position="62"/>
        <end position="85"/>
    </location>
</feature>
<proteinExistence type="predicted"/>
<dbReference type="PANTHER" id="PTHR24379:SF121">
    <property type="entry name" value="C2H2-TYPE DOMAIN-CONTAINING PROTEIN"/>
    <property type="match status" value="1"/>
</dbReference>
<evidence type="ECO:0000313" key="7">
    <source>
        <dbReference type="EMBL" id="GMR40780.1"/>
    </source>
</evidence>
<evidence type="ECO:0000259" key="6">
    <source>
        <dbReference type="PROSITE" id="PS50157"/>
    </source>
</evidence>
<feature type="domain" description="C2H2-type" evidence="6">
    <location>
        <begin position="32"/>
        <end position="59"/>
    </location>
</feature>
<protein>
    <recommendedName>
        <fullName evidence="6">C2H2-type domain-containing protein</fullName>
    </recommendedName>
</protein>
<dbReference type="Proteomes" id="UP001328107">
    <property type="component" value="Unassembled WGS sequence"/>
</dbReference>
<dbReference type="PANTHER" id="PTHR24379">
    <property type="entry name" value="KRAB AND ZINC FINGER DOMAIN-CONTAINING"/>
    <property type="match status" value="1"/>
</dbReference>
<dbReference type="InterPro" id="IPR036236">
    <property type="entry name" value="Znf_C2H2_sf"/>
</dbReference>
<dbReference type="SUPFAM" id="SSF57667">
    <property type="entry name" value="beta-beta-alpha zinc fingers"/>
    <property type="match status" value="1"/>
</dbReference>
<keyword evidence="3 5" id="KW-0863">Zinc-finger</keyword>
<keyword evidence="1" id="KW-0479">Metal-binding</keyword>
<dbReference type="SMART" id="SM00355">
    <property type="entry name" value="ZnF_C2H2"/>
    <property type="match status" value="3"/>
</dbReference>
<keyword evidence="2" id="KW-0677">Repeat</keyword>
<dbReference type="Gene3D" id="3.30.160.60">
    <property type="entry name" value="Classic Zinc Finger"/>
    <property type="match status" value="1"/>
</dbReference>
<organism evidence="7 8">
    <name type="scientific">Pristionchus mayeri</name>
    <dbReference type="NCBI Taxonomy" id="1317129"/>
    <lineage>
        <taxon>Eukaryota</taxon>
        <taxon>Metazoa</taxon>
        <taxon>Ecdysozoa</taxon>
        <taxon>Nematoda</taxon>
        <taxon>Chromadorea</taxon>
        <taxon>Rhabditida</taxon>
        <taxon>Rhabditina</taxon>
        <taxon>Diplogasteromorpha</taxon>
        <taxon>Diplogasteroidea</taxon>
        <taxon>Neodiplogasteridae</taxon>
        <taxon>Pristionchus</taxon>
    </lineage>
</organism>
<dbReference type="AlphaFoldDB" id="A0AAN4ZND3"/>
<evidence type="ECO:0000256" key="2">
    <source>
        <dbReference type="ARBA" id="ARBA00022737"/>
    </source>
</evidence>
<evidence type="ECO:0000256" key="5">
    <source>
        <dbReference type="PROSITE-ProRule" id="PRU00042"/>
    </source>
</evidence>
<evidence type="ECO:0000256" key="1">
    <source>
        <dbReference type="ARBA" id="ARBA00022723"/>
    </source>
</evidence>
<sequence length="101" mass="11900">EICPVCEAPFRTEHRLSMHILAEHRDTQVRHFRCEQCDVGFRTLEILRKHRKKHDRSTDMPFPCDTCGMGFPSWSGVVTHQIQSHGKMTDQVRELKPEKEK</sequence>
<dbReference type="InterPro" id="IPR013087">
    <property type="entry name" value="Znf_C2H2_type"/>
</dbReference>
<keyword evidence="8" id="KW-1185">Reference proteome</keyword>
<accession>A0AAN4ZND3</accession>
<feature type="non-terminal residue" evidence="7">
    <location>
        <position position="1"/>
    </location>
</feature>
<dbReference type="PROSITE" id="PS50157">
    <property type="entry name" value="ZINC_FINGER_C2H2_2"/>
    <property type="match status" value="2"/>
</dbReference>
<keyword evidence="4" id="KW-0862">Zinc</keyword>
<name>A0AAN4ZND3_9BILA</name>
<dbReference type="GO" id="GO:0008270">
    <property type="term" value="F:zinc ion binding"/>
    <property type="evidence" value="ECO:0007669"/>
    <property type="project" value="UniProtKB-KW"/>
</dbReference>
<gene>
    <name evidence="7" type="ORF">PMAYCL1PPCAC_10975</name>
</gene>
<dbReference type="Pfam" id="PF13912">
    <property type="entry name" value="zf-C2H2_6"/>
    <property type="match status" value="1"/>
</dbReference>
<feature type="non-terminal residue" evidence="7">
    <location>
        <position position="101"/>
    </location>
</feature>
<evidence type="ECO:0000313" key="8">
    <source>
        <dbReference type="Proteomes" id="UP001328107"/>
    </source>
</evidence>